<dbReference type="EMBL" id="HACA01006060">
    <property type="protein sequence ID" value="CDW23421.1"/>
    <property type="molecule type" value="Transcribed_RNA"/>
</dbReference>
<name>A0A0K2TDA4_LEPSM</name>
<accession>A0A0K2TDA4</accession>
<evidence type="ECO:0000313" key="1">
    <source>
        <dbReference type="EMBL" id="CDW23421.1"/>
    </source>
</evidence>
<organism evidence="1">
    <name type="scientific">Lepeophtheirus salmonis</name>
    <name type="common">Salmon louse</name>
    <name type="synonym">Caligus salmonis</name>
    <dbReference type="NCBI Taxonomy" id="72036"/>
    <lineage>
        <taxon>Eukaryota</taxon>
        <taxon>Metazoa</taxon>
        <taxon>Ecdysozoa</taxon>
        <taxon>Arthropoda</taxon>
        <taxon>Crustacea</taxon>
        <taxon>Multicrustacea</taxon>
        <taxon>Hexanauplia</taxon>
        <taxon>Copepoda</taxon>
        <taxon>Siphonostomatoida</taxon>
        <taxon>Caligidae</taxon>
        <taxon>Lepeophtheirus</taxon>
    </lineage>
</organism>
<feature type="non-terminal residue" evidence="1">
    <location>
        <position position="1"/>
    </location>
</feature>
<dbReference type="AlphaFoldDB" id="A0A0K2TDA4"/>
<reference evidence="1" key="1">
    <citation type="submission" date="2014-05" db="EMBL/GenBank/DDBJ databases">
        <authorList>
            <person name="Chronopoulou M."/>
        </authorList>
    </citation>
    <scope>NUCLEOTIDE SEQUENCE</scope>
    <source>
        <tissue evidence="1">Whole organism</tissue>
    </source>
</reference>
<sequence length="69" mass="7853">LENTTKKKSLLIFILKHRQYQMEFTIPPLLASQMTTSLPLAKRVGSIASKFRVHSSPFIVDRGLHAFNV</sequence>
<proteinExistence type="predicted"/>
<protein>
    <submittedName>
        <fullName evidence="1">Uncharacterized protein</fullName>
    </submittedName>
</protein>